<comment type="caution">
    <text evidence="2">The sequence shown here is derived from an EMBL/GenBank/DDBJ whole genome shotgun (WGS) entry which is preliminary data.</text>
</comment>
<accession>A0AAV9QNE5</accession>
<protein>
    <recommendedName>
        <fullName evidence="4">Fungal N-terminal domain-containing protein</fullName>
    </recommendedName>
</protein>
<feature type="compositionally biased region" description="Basic and acidic residues" evidence="1">
    <location>
        <begin position="352"/>
        <end position="380"/>
    </location>
</feature>
<evidence type="ECO:0000313" key="2">
    <source>
        <dbReference type="EMBL" id="KAK5545212.1"/>
    </source>
</evidence>
<dbReference type="EMBL" id="JAXLQG010000001">
    <property type="protein sequence ID" value="KAK5545212.1"/>
    <property type="molecule type" value="Genomic_DNA"/>
</dbReference>
<name>A0AAV9QNE5_9PEZI</name>
<sequence>MVDPVTLAAGIGGLVRLAASVGQSLFNLGDGISLATREFEVFSQEVNTFATVWMVVQPCLTDPSVALSGPLLRTIARIVGDTGTILEDLRQTVDLFSNEDDRKYKVTRSKFLRITTTPENERKRRLQKFLRRSKITLQRSQISYATSNLNVMLAVIQHSKPRPSQRDPPLQADNEVFLVAEQRKARRRVEFLERDNTESPIMATEWLEPLPQAPSGLASPFDILAREWTRPTRQPPRAWQHENEDIRTYLNRFQQRIAQLEGQLAKDQHMIAELQASCRERDQQHEQDRHAFRRMSAYIETLEQDCQRLRAERNKQGQTIAGLNRDNEELDDKIYDLEQKCHSLEKGLGKVTGERDRYREERNTNRQERDTFRKELDDLLARLPPSSYPAPARRSRRSSRSSHTSTTYVASSRGSSSEGRSNQKSTSIRFRWI</sequence>
<proteinExistence type="predicted"/>
<keyword evidence="3" id="KW-1185">Reference proteome</keyword>
<gene>
    <name evidence="2" type="ORF">LTR25_000219</name>
</gene>
<feature type="region of interest" description="Disordered" evidence="1">
    <location>
        <begin position="352"/>
        <end position="433"/>
    </location>
</feature>
<dbReference type="AlphaFoldDB" id="A0AAV9QNE5"/>
<evidence type="ECO:0000256" key="1">
    <source>
        <dbReference type="SAM" id="MobiDB-lite"/>
    </source>
</evidence>
<evidence type="ECO:0008006" key="4">
    <source>
        <dbReference type="Google" id="ProtNLM"/>
    </source>
</evidence>
<dbReference type="Gene3D" id="1.10.287.1490">
    <property type="match status" value="1"/>
</dbReference>
<feature type="compositionally biased region" description="Low complexity" evidence="1">
    <location>
        <begin position="411"/>
        <end position="420"/>
    </location>
</feature>
<organism evidence="2 3">
    <name type="scientific">Vermiconidia calcicola</name>
    <dbReference type="NCBI Taxonomy" id="1690605"/>
    <lineage>
        <taxon>Eukaryota</taxon>
        <taxon>Fungi</taxon>
        <taxon>Dikarya</taxon>
        <taxon>Ascomycota</taxon>
        <taxon>Pezizomycotina</taxon>
        <taxon>Dothideomycetes</taxon>
        <taxon>Dothideomycetidae</taxon>
        <taxon>Mycosphaerellales</taxon>
        <taxon>Extremaceae</taxon>
        <taxon>Vermiconidia</taxon>
    </lineage>
</organism>
<reference evidence="2 3" key="1">
    <citation type="submission" date="2023-06" db="EMBL/GenBank/DDBJ databases">
        <title>Black Yeasts Isolated from many extreme environments.</title>
        <authorList>
            <person name="Coleine C."/>
            <person name="Stajich J.E."/>
            <person name="Selbmann L."/>
        </authorList>
    </citation>
    <scope>NUCLEOTIDE SEQUENCE [LARGE SCALE GENOMIC DNA]</scope>
    <source>
        <strain evidence="2 3">CCFEE 5887</strain>
    </source>
</reference>
<evidence type="ECO:0000313" key="3">
    <source>
        <dbReference type="Proteomes" id="UP001345827"/>
    </source>
</evidence>
<feature type="compositionally biased region" description="Polar residues" evidence="1">
    <location>
        <begin position="422"/>
        <end position="433"/>
    </location>
</feature>
<feature type="compositionally biased region" description="Low complexity" evidence="1">
    <location>
        <begin position="381"/>
        <end position="392"/>
    </location>
</feature>
<dbReference type="Proteomes" id="UP001345827">
    <property type="component" value="Unassembled WGS sequence"/>
</dbReference>